<dbReference type="RefSeq" id="WP_117859189.1">
    <property type="nucleotide sequence ID" value="NZ_JAQCOO010000024.1"/>
</dbReference>
<comment type="caution">
    <text evidence="1">The sequence shown here is derived from an EMBL/GenBank/DDBJ whole genome shotgun (WGS) entry which is preliminary data.</text>
</comment>
<gene>
    <name evidence="1" type="ORF">DWV77_15680</name>
</gene>
<organism evidence="1 2">
    <name type="scientific">Bacteroides stercoris</name>
    <dbReference type="NCBI Taxonomy" id="46506"/>
    <lineage>
        <taxon>Bacteria</taxon>
        <taxon>Pseudomonadati</taxon>
        <taxon>Bacteroidota</taxon>
        <taxon>Bacteroidia</taxon>
        <taxon>Bacteroidales</taxon>
        <taxon>Bacteroidaceae</taxon>
        <taxon>Bacteroides</taxon>
    </lineage>
</organism>
<name>A0A413B2R1_BACSE</name>
<dbReference type="EMBL" id="QSAF01000027">
    <property type="protein sequence ID" value="RGW31812.1"/>
    <property type="molecule type" value="Genomic_DNA"/>
</dbReference>
<protein>
    <submittedName>
        <fullName evidence="1">Uncharacterized protein</fullName>
    </submittedName>
</protein>
<evidence type="ECO:0000313" key="2">
    <source>
        <dbReference type="Proteomes" id="UP000285150"/>
    </source>
</evidence>
<evidence type="ECO:0000313" key="1">
    <source>
        <dbReference type="EMBL" id="RGW31812.1"/>
    </source>
</evidence>
<dbReference type="AlphaFoldDB" id="A0A413B2R1"/>
<reference evidence="1 2" key="1">
    <citation type="submission" date="2018-08" db="EMBL/GenBank/DDBJ databases">
        <title>A genome reference for cultivated species of the human gut microbiota.</title>
        <authorList>
            <person name="Zou Y."/>
            <person name="Xue W."/>
            <person name="Luo G."/>
        </authorList>
    </citation>
    <scope>NUCLEOTIDE SEQUENCE [LARGE SCALE GENOMIC DNA]</scope>
    <source>
        <strain evidence="1 2">AF12-7</strain>
    </source>
</reference>
<proteinExistence type="predicted"/>
<sequence length="142" mass="16167">MGEDIKINEVQQANDAAYITVILEDGTLGKIAKADLVDLIRINMPTATHEYKGLMDTSDLKNLSGLISDNDNVNADNLPNGFCRYHQENYKEYNYPAAYGCILTIITDSVGFQMCAEAWPQNLYIRQLWDFWSDWKKISFTS</sequence>
<dbReference type="Proteomes" id="UP000285150">
    <property type="component" value="Unassembled WGS sequence"/>
</dbReference>
<accession>A0A413B2R1</accession>